<name>A0A2W6HXF1_STEMA</name>
<dbReference type="EMBL" id="LXXM01000217">
    <property type="protein sequence ID" value="PZS88147.1"/>
    <property type="molecule type" value="Genomic_DNA"/>
</dbReference>
<evidence type="ECO:0000313" key="1">
    <source>
        <dbReference type="EMBL" id="PZS88147.1"/>
    </source>
</evidence>
<sequence>MIPTGGLSSTPQPAPFSERVNSTLQPLIDYEMGGRAINDTSAGLQYQLWRVRVDEDVVYLGPDGGNEQPAFIRPGITEVALAFDQNMQPVIAFTQGGQAWLWWFDGTVPGMVFTSILGAVNPRVTLDDKRRGQTSSSDVILAYLRAGSLYYRQQRDRYLTEYLLTANPPCGGLATMCMSTGGRLQFGFGGA</sequence>
<organism evidence="1 2">
    <name type="scientific">Stenotrophomonas maltophilia</name>
    <name type="common">Pseudomonas maltophilia</name>
    <name type="synonym">Xanthomonas maltophilia</name>
    <dbReference type="NCBI Taxonomy" id="40324"/>
    <lineage>
        <taxon>Bacteria</taxon>
        <taxon>Pseudomonadati</taxon>
        <taxon>Pseudomonadota</taxon>
        <taxon>Gammaproteobacteria</taxon>
        <taxon>Lysobacterales</taxon>
        <taxon>Lysobacteraceae</taxon>
        <taxon>Stenotrophomonas</taxon>
        <taxon>Stenotrophomonas maltophilia group</taxon>
    </lineage>
</organism>
<comment type="caution">
    <text evidence="1">The sequence shown here is derived from an EMBL/GenBank/DDBJ whole genome shotgun (WGS) entry which is preliminary data.</text>
</comment>
<proteinExistence type="predicted"/>
<reference evidence="1 2" key="1">
    <citation type="submission" date="2016-05" db="EMBL/GenBank/DDBJ databases">
        <authorList>
            <person name="Lavstsen T."/>
            <person name="Jespersen J.S."/>
        </authorList>
    </citation>
    <scope>NUCLEOTIDE SEQUENCE [LARGE SCALE GENOMIC DNA]</scope>
    <source>
        <strain evidence="1 2">SM-5815</strain>
    </source>
</reference>
<dbReference type="Proteomes" id="UP000249614">
    <property type="component" value="Unassembled WGS sequence"/>
</dbReference>
<accession>A0A2W6HXF1</accession>
<gene>
    <name evidence="1" type="ORF">A7X83_15625</name>
</gene>
<protein>
    <submittedName>
        <fullName evidence="1">Uncharacterized protein</fullName>
    </submittedName>
</protein>
<evidence type="ECO:0000313" key="2">
    <source>
        <dbReference type="Proteomes" id="UP000249614"/>
    </source>
</evidence>
<dbReference type="RefSeq" id="WP_049404237.1">
    <property type="nucleotide sequence ID" value="NZ_CP197385.1"/>
</dbReference>
<dbReference type="AlphaFoldDB" id="A0A2W6HXF1"/>